<accession>A0AA49GMC3</accession>
<dbReference type="GO" id="GO:0030153">
    <property type="term" value="P:bacteriocin immunity"/>
    <property type="evidence" value="ECO:0007669"/>
    <property type="project" value="InterPro"/>
</dbReference>
<dbReference type="EMBL" id="CP120682">
    <property type="protein sequence ID" value="WKN37490.1"/>
    <property type="molecule type" value="Genomic_DNA"/>
</dbReference>
<name>A0AA49GMC3_9BACT</name>
<keyword evidence="1" id="KW-0812">Transmembrane</keyword>
<reference evidence="3" key="2">
    <citation type="journal article" date="2024" name="Antonie Van Leeuwenhoek">
        <title>Roseihalotalea indica gen. nov., sp. nov., a halophilic Bacteroidetes from mesopelagic Southwest Indian Ocean with higher carbohydrate metabolic potential.</title>
        <authorList>
            <person name="Chen B."/>
            <person name="Zhang M."/>
            <person name="Lin D."/>
            <person name="Ye J."/>
            <person name="Tang K."/>
        </authorList>
    </citation>
    <scope>NUCLEOTIDE SEQUENCE</scope>
    <source>
        <strain evidence="3">TK19036</strain>
    </source>
</reference>
<organism evidence="3">
    <name type="scientific">Roseihalotalea indica</name>
    <dbReference type="NCBI Taxonomy" id="2867963"/>
    <lineage>
        <taxon>Bacteria</taxon>
        <taxon>Pseudomonadati</taxon>
        <taxon>Bacteroidota</taxon>
        <taxon>Cytophagia</taxon>
        <taxon>Cytophagales</taxon>
        <taxon>Catalimonadaceae</taxon>
        <taxon>Roseihalotalea</taxon>
    </lineage>
</organism>
<evidence type="ECO:0000313" key="3">
    <source>
        <dbReference type="EMBL" id="WKN37490.1"/>
    </source>
</evidence>
<feature type="transmembrane region" description="Helical" evidence="1">
    <location>
        <begin position="20"/>
        <end position="37"/>
    </location>
</feature>
<keyword evidence="1" id="KW-0472">Membrane</keyword>
<reference evidence="3" key="1">
    <citation type="journal article" date="2023" name="Comput. Struct. Biotechnol. J.">
        <title>Discovery of a novel marine Bacteroidetes with a rich repertoire of carbohydrate-active enzymes.</title>
        <authorList>
            <person name="Chen B."/>
            <person name="Liu G."/>
            <person name="Chen Q."/>
            <person name="Wang H."/>
            <person name="Liu L."/>
            <person name="Tang K."/>
        </authorList>
    </citation>
    <scope>NUCLEOTIDE SEQUENCE</scope>
    <source>
        <strain evidence="3">TK19036</strain>
    </source>
</reference>
<dbReference type="AlphaFoldDB" id="A0AA49GMC3"/>
<proteinExistence type="predicted"/>
<feature type="transmembrane region" description="Helical" evidence="1">
    <location>
        <begin position="43"/>
        <end position="61"/>
    </location>
</feature>
<dbReference type="InterPro" id="IPR009589">
    <property type="entry name" value="PH_YyaB-like"/>
</dbReference>
<keyword evidence="1" id="KW-1133">Transmembrane helix</keyword>
<dbReference type="Pfam" id="PF06713">
    <property type="entry name" value="bPH_4"/>
    <property type="match status" value="1"/>
</dbReference>
<sequence length="152" mass="17593">MKQLIMYQTYRSDIGKGTLLTLFLIAGVISALLFYFVPEHPWMGIVPLSLVVVYFLFLYANTQYHLTPENRLKITAGFKKKEIDIFQISSLQPLTGYFTIPKVYALSENRIRVVYGYGDYVDISPQNSEQFMEALLQINPYIQRHQPQSARS</sequence>
<protein>
    <submittedName>
        <fullName evidence="3">PH domain-containing protein</fullName>
    </submittedName>
</protein>
<evidence type="ECO:0000259" key="2">
    <source>
        <dbReference type="Pfam" id="PF06713"/>
    </source>
</evidence>
<gene>
    <name evidence="3" type="ORF">K4G66_02050</name>
</gene>
<feature type="domain" description="Uncharacterized protein YyaB-like PH" evidence="2">
    <location>
        <begin position="62"/>
        <end position="139"/>
    </location>
</feature>
<evidence type="ECO:0000256" key="1">
    <source>
        <dbReference type="SAM" id="Phobius"/>
    </source>
</evidence>